<proteinExistence type="predicted"/>
<accession>A0A183CNM5</accession>
<feature type="region of interest" description="Disordered" evidence="1">
    <location>
        <begin position="27"/>
        <end position="119"/>
    </location>
</feature>
<organism evidence="2 3">
    <name type="scientific">Globodera pallida</name>
    <name type="common">Potato cyst nematode worm</name>
    <name type="synonym">Heterodera pallida</name>
    <dbReference type="NCBI Taxonomy" id="36090"/>
    <lineage>
        <taxon>Eukaryota</taxon>
        <taxon>Metazoa</taxon>
        <taxon>Ecdysozoa</taxon>
        <taxon>Nematoda</taxon>
        <taxon>Chromadorea</taxon>
        <taxon>Rhabditida</taxon>
        <taxon>Tylenchina</taxon>
        <taxon>Tylenchomorpha</taxon>
        <taxon>Tylenchoidea</taxon>
        <taxon>Heteroderidae</taxon>
        <taxon>Heteroderinae</taxon>
        <taxon>Globodera</taxon>
    </lineage>
</organism>
<sequence>MSEVSGGCQPPKKRKIQTIFLGAFNVPSPQSASTSIDIKKNGTLPEASLMPDSTRPSSSSSFVVSPRNAPLSPSRANPPDEQIAQKWPNVPTSKANCSFEGSSSHNGSATTYEKVFISR</sequence>
<dbReference type="WBParaSite" id="GPLIN_001448200">
    <property type="protein sequence ID" value="GPLIN_001448200"/>
    <property type="gene ID" value="GPLIN_001448200"/>
</dbReference>
<keyword evidence="2" id="KW-1185">Reference proteome</keyword>
<feature type="compositionally biased region" description="Polar residues" evidence="1">
    <location>
        <begin position="90"/>
        <end position="111"/>
    </location>
</feature>
<dbReference type="Proteomes" id="UP000050741">
    <property type="component" value="Unassembled WGS sequence"/>
</dbReference>
<reference evidence="2" key="1">
    <citation type="submission" date="2013-12" db="EMBL/GenBank/DDBJ databases">
        <authorList>
            <person name="Aslett M."/>
        </authorList>
    </citation>
    <scope>NUCLEOTIDE SEQUENCE [LARGE SCALE GENOMIC DNA]</scope>
    <source>
        <strain evidence="2">Lindley</strain>
    </source>
</reference>
<evidence type="ECO:0000256" key="1">
    <source>
        <dbReference type="SAM" id="MobiDB-lite"/>
    </source>
</evidence>
<name>A0A183CNM5_GLOPA</name>
<evidence type="ECO:0000313" key="2">
    <source>
        <dbReference type="Proteomes" id="UP000050741"/>
    </source>
</evidence>
<protein>
    <submittedName>
        <fullName evidence="3">Ovule protein</fullName>
    </submittedName>
</protein>
<reference evidence="3" key="3">
    <citation type="submission" date="2016-06" db="UniProtKB">
        <authorList>
            <consortium name="WormBaseParasite"/>
        </authorList>
    </citation>
    <scope>IDENTIFICATION</scope>
</reference>
<dbReference type="AlphaFoldDB" id="A0A183CNM5"/>
<feature type="compositionally biased region" description="Polar residues" evidence="1">
    <location>
        <begin position="27"/>
        <end position="36"/>
    </location>
</feature>
<evidence type="ECO:0000313" key="3">
    <source>
        <dbReference type="WBParaSite" id="GPLIN_001448200"/>
    </source>
</evidence>
<reference evidence="2" key="2">
    <citation type="submission" date="2014-05" db="EMBL/GenBank/DDBJ databases">
        <title>The genome and life-stage specific transcriptomes of Globodera pallida elucidate key aspects of plant parasitism by a cyst nematode.</title>
        <authorList>
            <person name="Cotton J.A."/>
            <person name="Lilley C.J."/>
            <person name="Jones L.M."/>
            <person name="Kikuchi T."/>
            <person name="Reid A.J."/>
            <person name="Thorpe P."/>
            <person name="Tsai I.J."/>
            <person name="Beasley H."/>
            <person name="Blok V."/>
            <person name="Cock P.J.A."/>
            <person name="Van den Akker S.E."/>
            <person name="Holroyd N."/>
            <person name="Hunt M."/>
            <person name="Mantelin S."/>
            <person name="Naghra H."/>
            <person name="Pain A."/>
            <person name="Palomares-Rius J.E."/>
            <person name="Zarowiecki M."/>
            <person name="Berriman M."/>
            <person name="Jones J.T."/>
            <person name="Urwin P.E."/>
        </authorList>
    </citation>
    <scope>NUCLEOTIDE SEQUENCE [LARGE SCALE GENOMIC DNA]</scope>
    <source>
        <strain evidence="2">Lindley</strain>
    </source>
</reference>
<feature type="compositionally biased region" description="Low complexity" evidence="1">
    <location>
        <begin position="53"/>
        <end position="67"/>
    </location>
</feature>